<dbReference type="CDD" id="cd02966">
    <property type="entry name" value="TlpA_like_family"/>
    <property type="match status" value="1"/>
</dbReference>
<dbReference type="InterPro" id="IPR036249">
    <property type="entry name" value="Thioredoxin-like_sf"/>
</dbReference>
<dbReference type="EMBL" id="JACGXL010000006">
    <property type="protein sequence ID" value="MBA8889331.1"/>
    <property type="molecule type" value="Genomic_DNA"/>
</dbReference>
<protein>
    <submittedName>
        <fullName evidence="2">Peroxiredoxin</fullName>
    </submittedName>
</protein>
<dbReference type="AlphaFoldDB" id="A0A839FB06"/>
<organism evidence="2 3">
    <name type="scientific">Dokdonella fugitiva</name>
    <dbReference type="NCBI Taxonomy" id="328517"/>
    <lineage>
        <taxon>Bacteria</taxon>
        <taxon>Pseudomonadati</taxon>
        <taxon>Pseudomonadota</taxon>
        <taxon>Gammaproteobacteria</taxon>
        <taxon>Lysobacterales</taxon>
        <taxon>Rhodanobacteraceae</taxon>
        <taxon>Dokdonella</taxon>
    </lineage>
</organism>
<feature type="domain" description="Thioredoxin" evidence="1">
    <location>
        <begin position="213"/>
        <end position="362"/>
    </location>
</feature>
<dbReference type="PANTHER" id="PTHR42852:SF13">
    <property type="entry name" value="PROTEIN DIPZ"/>
    <property type="match status" value="1"/>
</dbReference>
<dbReference type="Gene3D" id="3.40.30.10">
    <property type="entry name" value="Glutaredoxin"/>
    <property type="match status" value="2"/>
</dbReference>
<dbReference type="PANTHER" id="PTHR42852">
    <property type="entry name" value="THIOL:DISULFIDE INTERCHANGE PROTEIN DSBE"/>
    <property type="match status" value="1"/>
</dbReference>
<dbReference type="Proteomes" id="UP000550401">
    <property type="component" value="Unassembled WGS sequence"/>
</dbReference>
<sequence>MDPTSAPALPFPASRSSTREAWIAALSLCLVFVAAPVRAGPGEDFAREAGATQVGRLAPAARMTTIDGTTIDLAALRGHKAVYLKFWATWCSPCRAQMPHFEHAQQGAGDDLAVVAINLGFDDTPEQVRAFRDEFGLTMPVVRDEDGRLAGLFGVRVTPQHVVIDRDGVIRYVGHLADARLDAALADARRVRAGASQEVKAAPAASATDAIVLRVGDPAPSQRVRSLGGDEVALADPQRSRRSVVAFFSPWCEGYFEKTRPGSSARCRALREQLLELGGDARLRWVGVASGLWASEQDLREWRDREHVAVPLVLDRDGALFRRFGVQRVPLAVVLGADGRVERRIDFEHADLHDALRVEGAR</sequence>
<keyword evidence="3" id="KW-1185">Reference proteome</keyword>
<accession>A0A839FB06</accession>
<evidence type="ECO:0000313" key="2">
    <source>
        <dbReference type="EMBL" id="MBA8889331.1"/>
    </source>
</evidence>
<dbReference type="Pfam" id="PF00578">
    <property type="entry name" value="AhpC-TSA"/>
    <property type="match status" value="1"/>
</dbReference>
<gene>
    <name evidence="2" type="ORF">FHW12_003574</name>
</gene>
<feature type="domain" description="Thioredoxin" evidence="1">
    <location>
        <begin position="52"/>
        <end position="190"/>
    </location>
</feature>
<reference evidence="2 3" key="1">
    <citation type="submission" date="2020-07" db="EMBL/GenBank/DDBJ databases">
        <title>Genomic Encyclopedia of Type Strains, Phase IV (KMG-V): Genome sequencing to study the core and pangenomes of soil and plant-associated prokaryotes.</title>
        <authorList>
            <person name="Whitman W."/>
        </authorList>
    </citation>
    <scope>NUCLEOTIDE SEQUENCE [LARGE SCALE GENOMIC DNA]</scope>
    <source>
        <strain evidence="2 3">RH2WT43</strain>
    </source>
</reference>
<dbReference type="SUPFAM" id="SSF52833">
    <property type="entry name" value="Thioredoxin-like"/>
    <property type="match status" value="2"/>
</dbReference>
<evidence type="ECO:0000313" key="3">
    <source>
        <dbReference type="Proteomes" id="UP000550401"/>
    </source>
</evidence>
<dbReference type="GO" id="GO:0016209">
    <property type="term" value="F:antioxidant activity"/>
    <property type="evidence" value="ECO:0007669"/>
    <property type="project" value="InterPro"/>
</dbReference>
<dbReference type="InterPro" id="IPR000866">
    <property type="entry name" value="AhpC/TSA"/>
</dbReference>
<proteinExistence type="predicted"/>
<dbReference type="GO" id="GO:0016491">
    <property type="term" value="F:oxidoreductase activity"/>
    <property type="evidence" value="ECO:0007669"/>
    <property type="project" value="InterPro"/>
</dbReference>
<comment type="caution">
    <text evidence="2">The sequence shown here is derived from an EMBL/GenBank/DDBJ whole genome shotgun (WGS) entry which is preliminary data.</text>
</comment>
<dbReference type="InterPro" id="IPR013766">
    <property type="entry name" value="Thioredoxin_domain"/>
</dbReference>
<dbReference type="InterPro" id="IPR050553">
    <property type="entry name" value="Thioredoxin_ResA/DsbE_sf"/>
</dbReference>
<dbReference type="PROSITE" id="PS51352">
    <property type="entry name" value="THIOREDOXIN_2"/>
    <property type="match status" value="2"/>
</dbReference>
<name>A0A839FB06_9GAMM</name>
<dbReference type="RefSeq" id="WP_182532368.1">
    <property type="nucleotide sequence ID" value="NZ_JACGXL010000006.1"/>
</dbReference>
<evidence type="ECO:0000259" key="1">
    <source>
        <dbReference type="PROSITE" id="PS51352"/>
    </source>
</evidence>